<dbReference type="PANTHER" id="PTHR20992:SF9">
    <property type="entry name" value="AT15442P-RELATED"/>
    <property type="match status" value="1"/>
</dbReference>
<proteinExistence type="predicted"/>
<keyword evidence="1" id="KW-1133">Transmembrane helix</keyword>
<sequence length="550" mass="59853">MIDAESRPWYDLRPRLTREQRKAVFKEIESSSSPSWRFWVLTFLSTAIAAYGLLANSTAVVVGAMLVAPLMGPIFGLALATVTGHAVLMKRSLIAEVFGVALAIGIGWLIGSMPLNMGATPEMQARIAPTLYDLLIAIFSGMAGAYASANSRVNAALPGVAISVALVPPLASCGLYLALGEYSASLGAFLLFTANFFAIQLASCGVYLVFNLGAEREVRRLGVGKFIVRFTPSLLGVVLMAWFLTGTLTRIIDDRRLQTQLVRELSEQFAKRTGGRLQGAPEIREENGALVVTAVALTPRPFEPTHIEEIEDRLCQACDRDVRLIVRSIQSRDADRDGIVFHTAGERLASEIAEEGRAVLGSARDSLVESLSKFEGASLTDLYRTQSNASLEFTAVVATPVPIGPESVAAMEEGLNRRLDAKSRLIVRSVLTRDANSERFIYDPVPEKAPRLTESEIALQKRVTEVIGRRMAVIPGAVVGEVQFEERASVVWVRVRIEAPEVVGPEAVRRIEQDLRQFVDPRLRLQARTVVSATATASGWNLGEIPTPEP</sequence>
<feature type="transmembrane region" description="Helical" evidence="1">
    <location>
        <begin position="156"/>
        <end position="177"/>
    </location>
</feature>
<feature type="transmembrane region" description="Helical" evidence="1">
    <location>
        <begin position="93"/>
        <end position="111"/>
    </location>
</feature>
<gene>
    <name evidence="2" type="ORF">NPRO_04450</name>
</gene>
<accession>A0A809R5L6</accession>
<protein>
    <submittedName>
        <fullName evidence="2">Hypothetical conserved protein</fullName>
    </submittedName>
</protein>
<dbReference type="AlphaFoldDB" id="A0A809R5L6"/>
<dbReference type="KEGG" id="npy:NPRO_04450"/>
<name>A0A809R5L6_9BACT</name>
<dbReference type="Proteomes" id="UP000662873">
    <property type="component" value="Chromosome"/>
</dbReference>
<evidence type="ECO:0000313" key="2">
    <source>
        <dbReference type="EMBL" id="BBO22850.1"/>
    </source>
</evidence>
<evidence type="ECO:0000256" key="1">
    <source>
        <dbReference type="SAM" id="Phobius"/>
    </source>
</evidence>
<feature type="transmembrane region" description="Helical" evidence="1">
    <location>
        <begin position="60"/>
        <end position="81"/>
    </location>
</feature>
<feature type="transmembrane region" description="Helical" evidence="1">
    <location>
        <begin position="226"/>
        <end position="245"/>
    </location>
</feature>
<reference evidence="2" key="1">
    <citation type="journal article" name="DNA Res.">
        <title>The physiological potential of anammox bacteria as revealed by their core genome structure.</title>
        <authorList>
            <person name="Okubo T."/>
            <person name="Toyoda A."/>
            <person name="Fukuhara K."/>
            <person name="Uchiyama I."/>
            <person name="Harigaya Y."/>
            <person name="Kuroiwa M."/>
            <person name="Suzuki T."/>
            <person name="Murakami Y."/>
            <person name="Suwa Y."/>
            <person name="Takami H."/>
        </authorList>
    </citation>
    <scope>NUCLEOTIDE SEQUENCE</scope>
    <source>
        <strain evidence="2">317325-2</strain>
    </source>
</reference>
<dbReference type="InterPro" id="IPR005240">
    <property type="entry name" value="DUF389"/>
</dbReference>
<dbReference type="EMBL" id="AP021858">
    <property type="protein sequence ID" value="BBO22850.1"/>
    <property type="molecule type" value="Genomic_DNA"/>
</dbReference>
<feature type="transmembrane region" description="Helical" evidence="1">
    <location>
        <begin position="36"/>
        <end position="54"/>
    </location>
</feature>
<keyword evidence="1" id="KW-0812">Transmembrane</keyword>
<feature type="transmembrane region" description="Helical" evidence="1">
    <location>
        <begin position="131"/>
        <end position="149"/>
    </location>
</feature>
<keyword evidence="1" id="KW-0472">Membrane</keyword>
<dbReference type="Pfam" id="PF04087">
    <property type="entry name" value="DUF389"/>
    <property type="match status" value="1"/>
</dbReference>
<feature type="transmembrane region" description="Helical" evidence="1">
    <location>
        <begin position="189"/>
        <end position="214"/>
    </location>
</feature>
<organism evidence="2 3">
    <name type="scientific">Candidatus Nitrosymbiomonas proteolyticus</name>
    <dbReference type="NCBI Taxonomy" id="2608984"/>
    <lineage>
        <taxon>Bacteria</taxon>
        <taxon>Bacillati</taxon>
        <taxon>Armatimonadota</taxon>
        <taxon>Armatimonadota incertae sedis</taxon>
        <taxon>Candidatus Nitrosymbiomonas</taxon>
    </lineage>
</organism>
<evidence type="ECO:0000313" key="3">
    <source>
        <dbReference type="Proteomes" id="UP000662873"/>
    </source>
</evidence>
<dbReference type="PANTHER" id="PTHR20992">
    <property type="entry name" value="AT15442P-RELATED"/>
    <property type="match status" value="1"/>
</dbReference>